<keyword evidence="5" id="KW-0119">Carbohydrate metabolism</keyword>
<evidence type="ECO:0000256" key="4">
    <source>
        <dbReference type="ARBA" id="ARBA00022842"/>
    </source>
</evidence>
<feature type="signal peptide" evidence="6">
    <location>
        <begin position="1"/>
        <end position="27"/>
    </location>
</feature>
<dbReference type="PANTHER" id="PTHR31609">
    <property type="entry name" value="YDJC DEACETYLASE FAMILY MEMBER"/>
    <property type="match status" value="1"/>
</dbReference>
<evidence type="ECO:0000256" key="2">
    <source>
        <dbReference type="ARBA" id="ARBA00022723"/>
    </source>
</evidence>
<dbReference type="GO" id="GO:0046872">
    <property type="term" value="F:metal ion binding"/>
    <property type="evidence" value="ECO:0007669"/>
    <property type="project" value="UniProtKB-KW"/>
</dbReference>
<keyword evidence="6" id="KW-0732">Signal</keyword>
<sequence>MFYYCSKKTKSTILTLLIFICSTTSLISQNTRLIVRADDLGASRSINLAIIKSYKEGIVRSAEVIVPGPWFEEAVKLANEYPNLDIGVHITLTSEWSNIKWRPLTKVESITDENGYFFPFVWPNGSYPRGSIMENDWKIDEIEREVRAQIETAIKRIPHVSHISTHMGCLSFSDETNELLYRLAKEYNLNIISNQTTNVINFPRWSGSQLSKEQKLKNLINNIKSLNTGAYLLIEHPAFDDTESQGMGHIGYENVAEDREGVTYSFTHDAVKSVIKEKNIELISYKDFFSSQK</sequence>
<keyword evidence="8" id="KW-1185">Reference proteome</keyword>
<evidence type="ECO:0000256" key="3">
    <source>
        <dbReference type="ARBA" id="ARBA00022801"/>
    </source>
</evidence>
<dbReference type="Pfam" id="PF04794">
    <property type="entry name" value="YdjC"/>
    <property type="match status" value="1"/>
</dbReference>
<name>A0A098C0D4_9BACT</name>
<dbReference type="CDD" id="cd10802">
    <property type="entry name" value="YdjC_TTHB029_like"/>
    <property type="match status" value="1"/>
</dbReference>
<accession>A0A098C0D4</accession>
<dbReference type="GO" id="GO:0019213">
    <property type="term" value="F:deacetylase activity"/>
    <property type="evidence" value="ECO:0007669"/>
    <property type="project" value="TreeGrafter"/>
</dbReference>
<gene>
    <name evidence="7" type="ORF">ING2E5B_1597</name>
</gene>
<dbReference type="PANTHER" id="PTHR31609:SF1">
    <property type="entry name" value="CARBOHYDRATE DEACETYLASE"/>
    <property type="match status" value="1"/>
</dbReference>
<keyword evidence="2" id="KW-0479">Metal-binding</keyword>
<dbReference type="AlphaFoldDB" id="A0A098C0D4"/>
<dbReference type="HOGENOM" id="CLU_064244_4_0_10"/>
<dbReference type="GO" id="GO:0005975">
    <property type="term" value="P:carbohydrate metabolic process"/>
    <property type="evidence" value="ECO:0007669"/>
    <property type="project" value="InterPro"/>
</dbReference>
<proteinExistence type="predicted"/>
<reference evidence="7 8" key="1">
    <citation type="submission" date="2014-08" db="EMBL/GenBank/DDBJ databases">
        <authorList>
            <person name="Wibberg D."/>
        </authorList>
    </citation>
    <scope>NUCLEOTIDE SEQUENCE [LARGE SCALE GENOMIC DNA]</scope>
    <source>
        <strain evidence="8">ING2-E5B</strain>
    </source>
</reference>
<dbReference type="Proteomes" id="UP000032417">
    <property type="component" value="Chromosome 1"/>
</dbReference>
<evidence type="ECO:0000256" key="5">
    <source>
        <dbReference type="ARBA" id="ARBA00023277"/>
    </source>
</evidence>
<keyword evidence="4" id="KW-0460">Magnesium</keyword>
<dbReference type="EMBL" id="LN515532">
    <property type="protein sequence ID" value="CEA16345.1"/>
    <property type="molecule type" value="Genomic_DNA"/>
</dbReference>
<dbReference type="SUPFAM" id="SSF88713">
    <property type="entry name" value="Glycoside hydrolase/deacetylase"/>
    <property type="match status" value="1"/>
</dbReference>
<dbReference type="OrthoDB" id="9773047at2"/>
<dbReference type="InterPro" id="IPR011330">
    <property type="entry name" value="Glyco_hydro/deAcase_b/a-brl"/>
</dbReference>
<feature type="chain" id="PRO_5001932991" description="ChbG/HpnK family deacetylase" evidence="6">
    <location>
        <begin position="28"/>
        <end position="293"/>
    </location>
</feature>
<evidence type="ECO:0000313" key="8">
    <source>
        <dbReference type="Proteomes" id="UP000032417"/>
    </source>
</evidence>
<dbReference type="InterPro" id="IPR006879">
    <property type="entry name" value="YdjC-like"/>
</dbReference>
<protein>
    <recommendedName>
        <fullName evidence="9">ChbG/HpnK family deacetylase</fullName>
    </recommendedName>
</protein>
<evidence type="ECO:0000313" key="7">
    <source>
        <dbReference type="EMBL" id="CEA16345.1"/>
    </source>
</evidence>
<evidence type="ECO:0008006" key="9">
    <source>
        <dbReference type="Google" id="ProtNLM"/>
    </source>
</evidence>
<dbReference type="KEGG" id="pbt:ING2E5B_1597"/>
<dbReference type="STRING" id="1562970.ING2E5B_1597"/>
<organism evidence="7 8">
    <name type="scientific">Fermentimonas caenicola</name>
    <dbReference type="NCBI Taxonomy" id="1562970"/>
    <lineage>
        <taxon>Bacteria</taxon>
        <taxon>Pseudomonadati</taxon>
        <taxon>Bacteroidota</taxon>
        <taxon>Bacteroidia</taxon>
        <taxon>Bacteroidales</taxon>
        <taxon>Dysgonomonadaceae</taxon>
        <taxon>Fermentimonas</taxon>
    </lineage>
</organism>
<dbReference type="Gene3D" id="3.20.20.370">
    <property type="entry name" value="Glycoside hydrolase/deacetylase"/>
    <property type="match status" value="1"/>
</dbReference>
<evidence type="ECO:0000256" key="1">
    <source>
        <dbReference type="ARBA" id="ARBA00001946"/>
    </source>
</evidence>
<dbReference type="GO" id="GO:0016787">
    <property type="term" value="F:hydrolase activity"/>
    <property type="evidence" value="ECO:0007669"/>
    <property type="project" value="UniProtKB-KW"/>
</dbReference>
<comment type="cofactor">
    <cofactor evidence="1">
        <name>Mg(2+)</name>
        <dbReference type="ChEBI" id="CHEBI:18420"/>
    </cofactor>
</comment>
<evidence type="ECO:0000256" key="6">
    <source>
        <dbReference type="SAM" id="SignalP"/>
    </source>
</evidence>
<keyword evidence="3" id="KW-0378">Hydrolase</keyword>